<sequence>MIDSRSHDESDGKPDAHISALAAGGFGTNSSNYEAHRPGYNEEAVRIIAQAVTAVSCAREAIQYHVLELGAGTGKLTQQLVKELSGNTKYLALDPSKDFMEALEEKSLGVKTVVGSADNIPLPDHSVQAVVCAQSFHWFSDPASLKSIHRVLAPGGILGLVWNKKQLAEHGWQKKITENFEEVMEKFGASRRYVLHEYEWKEDIDGSQLFSLSQHYDLPGFAFHGTMEQLLSMISTVSVYNSLTQHERDTYLNKLRDGHVSALAVGGFGKNSSNYEANRPGYTQEAVRIIAQAVLSGSFVEETMRYHVLELGAGTGKLTQQLVKELPTATKYLAIDPSRDFLNVLEEKSLGVETVLGSADKIPLPDHSVQAVVCAQSFHWFSDLDSLKSIHRVLAPSGILVLLWNKKNLNDGWRKKILEQRFEVMRKVAADTREIFNTGEWKTDIERCELFSLSKYLDLQGVEFRGSLEQILSNLTTVSAYNVLPSEEREAYIDDLRTVLRNWPGVDINDMEIPYTTDLYIYVAQNEI</sequence>
<dbReference type="CDD" id="cd02440">
    <property type="entry name" value="AdoMet_MTases"/>
    <property type="match status" value="2"/>
</dbReference>
<gene>
    <name evidence="5" type="ORF">RRG08_062075</name>
</gene>
<accession>A0AAE0ZIA7</accession>
<evidence type="ECO:0000256" key="2">
    <source>
        <dbReference type="ARBA" id="ARBA00022679"/>
    </source>
</evidence>
<feature type="region of interest" description="Disordered" evidence="3">
    <location>
        <begin position="1"/>
        <end position="21"/>
    </location>
</feature>
<evidence type="ECO:0000313" key="6">
    <source>
        <dbReference type="Proteomes" id="UP001283361"/>
    </source>
</evidence>
<dbReference type="GO" id="GO:0008168">
    <property type="term" value="F:methyltransferase activity"/>
    <property type="evidence" value="ECO:0007669"/>
    <property type="project" value="UniProtKB-KW"/>
</dbReference>
<protein>
    <recommendedName>
        <fullName evidence="4">Methyltransferase domain-containing protein</fullName>
    </recommendedName>
</protein>
<keyword evidence="2" id="KW-0808">Transferase</keyword>
<dbReference type="InterPro" id="IPR029063">
    <property type="entry name" value="SAM-dependent_MTases_sf"/>
</dbReference>
<comment type="caution">
    <text evidence="5">The sequence shown here is derived from an EMBL/GenBank/DDBJ whole genome shotgun (WGS) entry which is preliminary data.</text>
</comment>
<feature type="compositionally biased region" description="Basic and acidic residues" evidence="3">
    <location>
        <begin position="1"/>
        <end position="16"/>
    </location>
</feature>
<evidence type="ECO:0000256" key="1">
    <source>
        <dbReference type="ARBA" id="ARBA00022603"/>
    </source>
</evidence>
<dbReference type="PANTHER" id="PTHR44942">
    <property type="entry name" value="METHYLTRANSF_11 DOMAIN-CONTAINING PROTEIN"/>
    <property type="match status" value="1"/>
</dbReference>
<dbReference type="GO" id="GO:0032259">
    <property type="term" value="P:methylation"/>
    <property type="evidence" value="ECO:0007669"/>
    <property type="project" value="UniProtKB-KW"/>
</dbReference>
<evidence type="ECO:0000313" key="5">
    <source>
        <dbReference type="EMBL" id="KAK3769735.1"/>
    </source>
</evidence>
<reference evidence="5" key="1">
    <citation type="journal article" date="2023" name="G3 (Bethesda)">
        <title>A reference genome for the long-term kleptoplast-retaining sea slug Elysia crispata morphotype clarki.</title>
        <authorList>
            <person name="Eastman K.E."/>
            <person name="Pendleton A.L."/>
            <person name="Shaikh M.A."/>
            <person name="Suttiyut T."/>
            <person name="Ogas R."/>
            <person name="Tomko P."/>
            <person name="Gavelis G."/>
            <person name="Widhalm J.R."/>
            <person name="Wisecaver J.H."/>
        </authorList>
    </citation>
    <scope>NUCLEOTIDE SEQUENCE</scope>
    <source>
        <strain evidence="5">ECLA1</strain>
    </source>
</reference>
<dbReference type="PANTHER" id="PTHR44942:SF4">
    <property type="entry name" value="METHYLTRANSFERASE TYPE 11 DOMAIN-CONTAINING PROTEIN"/>
    <property type="match status" value="1"/>
</dbReference>
<evidence type="ECO:0000256" key="3">
    <source>
        <dbReference type="SAM" id="MobiDB-lite"/>
    </source>
</evidence>
<feature type="domain" description="Methyltransferase" evidence="4">
    <location>
        <begin position="66"/>
        <end position="156"/>
    </location>
</feature>
<dbReference type="InterPro" id="IPR041698">
    <property type="entry name" value="Methyltransf_25"/>
</dbReference>
<organism evidence="5 6">
    <name type="scientific">Elysia crispata</name>
    <name type="common">lettuce slug</name>
    <dbReference type="NCBI Taxonomy" id="231223"/>
    <lineage>
        <taxon>Eukaryota</taxon>
        <taxon>Metazoa</taxon>
        <taxon>Spiralia</taxon>
        <taxon>Lophotrochozoa</taxon>
        <taxon>Mollusca</taxon>
        <taxon>Gastropoda</taxon>
        <taxon>Heterobranchia</taxon>
        <taxon>Euthyneura</taxon>
        <taxon>Panpulmonata</taxon>
        <taxon>Sacoglossa</taxon>
        <taxon>Placobranchoidea</taxon>
        <taxon>Plakobranchidae</taxon>
        <taxon>Elysia</taxon>
    </lineage>
</organism>
<feature type="domain" description="Methyltransferase" evidence="4">
    <location>
        <begin position="308"/>
        <end position="398"/>
    </location>
</feature>
<dbReference type="EMBL" id="JAWDGP010003891">
    <property type="protein sequence ID" value="KAK3769735.1"/>
    <property type="molecule type" value="Genomic_DNA"/>
</dbReference>
<dbReference type="SUPFAM" id="SSF53335">
    <property type="entry name" value="S-adenosyl-L-methionine-dependent methyltransferases"/>
    <property type="match status" value="2"/>
</dbReference>
<evidence type="ECO:0000259" key="4">
    <source>
        <dbReference type="Pfam" id="PF13649"/>
    </source>
</evidence>
<proteinExistence type="predicted"/>
<dbReference type="InterPro" id="IPR051052">
    <property type="entry name" value="Diverse_substrate_MTase"/>
</dbReference>
<dbReference type="Gene3D" id="3.40.50.150">
    <property type="entry name" value="Vaccinia Virus protein VP39"/>
    <property type="match status" value="2"/>
</dbReference>
<dbReference type="AlphaFoldDB" id="A0AAE0ZIA7"/>
<name>A0AAE0ZIA7_9GAST</name>
<dbReference type="Pfam" id="PF13649">
    <property type="entry name" value="Methyltransf_25"/>
    <property type="match status" value="2"/>
</dbReference>
<keyword evidence="1" id="KW-0489">Methyltransferase</keyword>
<keyword evidence="6" id="KW-1185">Reference proteome</keyword>
<dbReference type="Proteomes" id="UP001283361">
    <property type="component" value="Unassembled WGS sequence"/>
</dbReference>